<keyword evidence="2" id="KW-0464">Manganese</keyword>
<dbReference type="Gene3D" id="3.40.630.10">
    <property type="entry name" value="Zn peptidases"/>
    <property type="match status" value="1"/>
</dbReference>
<feature type="binding site" evidence="2">
    <location>
        <position position="107"/>
    </location>
    <ligand>
        <name>Mn(2+)</name>
        <dbReference type="ChEBI" id="CHEBI:29035"/>
        <label>2</label>
    </ligand>
</feature>
<evidence type="ECO:0000259" key="3">
    <source>
        <dbReference type="Pfam" id="PF07687"/>
    </source>
</evidence>
<dbReference type="AlphaFoldDB" id="A0A1C3NE72"/>
<dbReference type="SUPFAM" id="SSF53187">
    <property type="entry name" value="Zn-dependent exopeptidases"/>
    <property type="match status" value="1"/>
</dbReference>
<dbReference type="FunFam" id="3.30.70.360:FF:000001">
    <property type="entry name" value="N-acetyldiaminopimelate deacetylase"/>
    <property type="match status" value="1"/>
</dbReference>
<dbReference type="Pfam" id="PF07687">
    <property type="entry name" value="M20_dimer"/>
    <property type="match status" value="1"/>
</dbReference>
<dbReference type="CDD" id="cd03886">
    <property type="entry name" value="M20_Acy1"/>
    <property type="match status" value="1"/>
</dbReference>
<dbReference type="InterPro" id="IPR002933">
    <property type="entry name" value="Peptidase_M20"/>
</dbReference>
<dbReference type="InterPro" id="IPR036264">
    <property type="entry name" value="Bact_exopeptidase_dim_dom"/>
</dbReference>
<feature type="domain" description="Peptidase M20 dimerisation" evidence="3">
    <location>
        <begin position="194"/>
        <end position="276"/>
    </location>
</feature>
<dbReference type="GO" id="GO:0046872">
    <property type="term" value="F:metal ion binding"/>
    <property type="evidence" value="ECO:0007669"/>
    <property type="project" value="UniProtKB-KW"/>
</dbReference>
<feature type="binding site" evidence="2">
    <location>
        <position position="169"/>
    </location>
    <ligand>
        <name>Mn(2+)</name>
        <dbReference type="ChEBI" id="CHEBI:29035"/>
        <label>2</label>
    </ligand>
</feature>
<dbReference type="Proteomes" id="UP000199393">
    <property type="component" value="Chromosome I"/>
</dbReference>
<dbReference type="PANTHER" id="PTHR11014:SF63">
    <property type="entry name" value="METALLOPEPTIDASE, PUTATIVE (AFU_ORTHOLOGUE AFUA_6G09600)-RELATED"/>
    <property type="match status" value="1"/>
</dbReference>
<dbReference type="RefSeq" id="WP_091597575.1">
    <property type="nucleotide sequence ID" value="NZ_JBHRWG010000002.1"/>
</dbReference>
<feature type="binding site" evidence="2">
    <location>
        <position position="371"/>
    </location>
    <ligand>
        <name>Mn(2+)</name>
        <dbReference type="ChEBI" id="CHEBI:29035"/>
        <label>2</label>
    </ligand>
</feature>
<gene>
    <name evidence="4" type="ORF">GA0070620_6500</name>
</gene>
<sequence length="406" mass="42979">MALTNRLRDHAPALQGDLVRLRRDLHRHPEIGLDLPHTQQLVLDALDGLGLEITRGRGLSSVTAVLRGGHPGPAVLLRADMDALPITEATGLDYASQVDGVMHACGHDLHTAILVGAARLLSSHRDALHGDVVFMFQPGEEGFNGAGRMIEEGVLDAAGRRVSSAYALHVRSYGTPRGLVTSRPGTVMAAVDELRVTVHGVGAHASMPHQGRDPVTAAAEMVTALQTLVTRRFNVFDPVVVTVGSFHAGHSVNTIPDTARFAATVRTFSAANQAVIRTEAGRLCEHIAQAYGLTAEVEYVRKYPVTVNDAQQYEFAGRVVSDVLGAERFAPMPFPAAAAEDFSRVLDEVPGCYLILGASAADDPAAAAMNHSPRAAFDDAVLADGALVLAELATRALARDAAAAQR</sequence>
<dbReference type="InterPro" id="IPR017439">
    <property type="entry name" value="Amidohydrolase"/>
</dbReference>
<dbReference type="GO" id="GO:0050118">
    <property type="term" value="F:N-acetyldiaminopimelate deacetylase activity"/>
    <property type="evidence" value="ECO:0007669"/>
    <property type="project" value="UniProtKB-ARBA"/>
</dbReference>
<evidence type="ECO:0000256" key="1">
    <source>
        <dbReference type="ARBA" id="ARBA00022801"/>
    </source>
</evidence>
<keyword evidence="5" id="KW-1185">Reference proteome</keyword>
<evidence type="ECO:0000313" key="5">
    <source>
        <dbReference type="Proteomes" id="UP000199393"/>
    </source>
</evidence>
<dbReference type="NCBIfam" id="TIGR01891">
    <property type="entry name" value="amidohydrolases"/>
    <property type="match status" value="1"/>
</dbReference>
<reference evidence="5" key="1">
    <citation type="submission" date="2016-06" db="EMBL/GenBank/DDBJ databases">
        <authorList>
            <person name="Varghese N."/>
        </authorList>
    </citation>
    <scope>NUCLEOTIDE SEQUENCE [LARGE SCALE GENOMIC DNA]</scope>
    <source>
        <strain evidence="5">DSM 45344</strain>
    </source>
</reference>
<organism evidence="4 5">
    <name type="scientific">Micromonospora krabiensis</name>
    <dbReference type="NCBI Taxonomy" id="307121"/>
    <lineage>
        <taxon>Bacteria</taxon>
        <taxon>Bacillati</taxon>
        <taxon>Actinomycetota</taxon>
        <taxon>Actinomycetes</taxon>
        <taxon>Micromonosporales</taxon>
        <taxon>Micromonosporaceae</taxon>
        <taxon>Micromonospora</taxon>
    </lineage>
</organism>
<dbReference type="STRING" id="307121.GA0070620_6500"/>
<feature type="binding site" evidence="2">
    <location>
        <position position="141"/>
    </location>
    <ligand>
        <name>Mn(2+)</name>
        <dbReference type="ChEBI" id="CHEBI:29035"/>
        <label>2</label>
    </ligand>
</feature>
<keyword evidence="1 4" id="KW-0378">Hydrolase</keyword>
<accession>A0A1C3NE72</accession>
<evidence type="ECO:0000313" key="4">
    <source>
        <dbReference type="EMBL" id="SBV30894.1"/>
    </source>
</evidence>
<dbReference type="GO" id="GO:0019877">
    <property type="term" value="P:diaminopimelate biosynthetic process"/>
    <property type="evidence" value="ECO:0007669"/>
    <property type="project" value="UniProtKB-ARBA"/>
</dbReference>
<dbReference type="OrthoDB" id="9777385at2"/>
<proteinExistence type="predicted"/>
<evidence type="ECO:0000256" key="2">
    <source>
        <dbReference type="PIRSR" id="PIRSR005962-1"/>
    </source>
</evidence>
<dbReference type="PANTHER" id="PTHR11014">
    <property type="entry name" value="PEPTIDASE M20 FAMILY MEMBER"/>
    <property type="match status" value="1"/>
</dbReference>
<keyword evidence="2" id="KW-0479">Metal-binding</keyword>
<comment type="cofactor">
    <cofactor evidence="2">
        <name>Mn(2+)</name>
        <dbReference type="ChEBI" id="CHEBI:29035"/>
    </cofactor>
    <text evidence="2">The Mn(2+) ion enhances activity.</text>
</comment>
<dbReference type="InterPro" id="IPR011650">
    <property type="entry name" value="Peptidase_M20_dimer"/>
</dbReference>
<protein>
    <submittedName>
        <fullName evidence="4">Hippurate hydrolase</fullName>
    </submittedName>
</protein>
<dbReference type="Pfam" id="PF01546">
    <property type="entry name" value="Peptidase_M20"/>
    <property type="match status" value="1"/>
</dbReference>
<dbReference type="SUPFAM" id="SSF55031">
    <property type="entry name" value="Bacterial exopeptidase dimerisation domain"/>
    <property type="match status" value="1"/>
</dbReference>
<dbReference type="Gene3D" id="3.30.70.360">
    <property type="match status" value="1"/>
</dbReference>
<name>A0A1C3NE72_9ACTN</name>
<feature type="binding site" evidence="2">
    <location>
        <position position="105"/>
    </location>
    <ligand>
        <name>Mn(2+)</name>
        <dbReference type="ChEBI" id="CHEBI:29035"/>
        <label>2</label>
    </ligand>
</feature>
<dbReference type="PATRIC" id="fig|307121.4.peg.6625"/>
<dbReference type="EMBL" id="LT598496">
    <property type="protein sequence ID" value="SBV30894.1"/>
    <property type="molecule type" value="Genomic_DNA"/>
</dbReference>
<dbReference type="PIRSF" id="PIRSF005962">
    <property type="entry name" value="Pept_M20D_amidohydro"/>
    <property type="match status" value="1"/>
</dbReference>